<keyword evidence="2" id="KW-1185">Reference proteome</keyword>
<protein>
    <recommendedName>
        <fullName evidence="3">Competence protein ComGE</fullName>
    </recommendedName>
</protein>
<evidence type="ECO:0000313" key="2">
    <source>
        <dbReference type="Proteomes" id="UP000009320"/>
    </source>
</evidence>
<dbReference type="RefSeq" id="WP_008471868.1">
    <property type="nucleotide sequence ID" value="NZ_AYZP01000001.1"/>
</dbReference>
<dbReference type="OrthoDB" id="2312068at2"/>
<proteinExistence type="predicted"/>
<dbReference type="eggNOG" id="ENOG5032M4K">
    <property type="taxonomic scope" value="Bacteria"/>
</dbReference>
<dbReference type="GeneID" id="82847929"/>
<evidence type="ECO:0008006" key="3">
    <source>
        <dbReference type="Google" id="ProtNLM"/>
    </source>
</evidence>
<evidence type="ECO:0000313" key="1">
    <source>
        <dbReference type="EMBL" id="CCI82706.1"/>
    </source>
</evidence>
<reference evidence="1 2" key="1">
    <citation type="submission" date="2012-06" db="EMBL/GenBank/DDBJ databases">
        <title>Draft Genome Sequence of Lactobacillus hominis Strain CRBIP 24.179T, isolated from human intestine.</title>
        <authorList>
            <person name="Cousin S."/>
            <person name="Ma L."/>
            <person name="Bizet C."/>
            <person name="Loux V."/>
            <person name="Bouchier C."/>
            <person name="Clermont D."/>
            <person name="Creno S."/>
        </authorList>
    </citation>
    <scope>NUCLEOTIDE SEQUENCE [LARGE SCALE GENOMIC DNA]</scope>
    <source>
        <strain evidence="2">CRBIP 24.179T</strain>
    </source>
</reference>
<accession>I7JVE7</accession>
<dbReference type="Proteomes" id="UP000009320">
    <property type="component" value="Unassembled WGS sequence"/>
</dbReference>
<comment type="caution">
    <text evidence="1">The sequence shown here is derived from an EMBL/GenBank/DDBJ whole genome shotgun (WGS) entry which is preliminary data.</text>
</comment>
<organism evidence="1 2">
    <name type="scientific">Lactobacillus hominis DSM 23910 = CRBIP 24.179</name>
    <dbReference type="NCBI Taxonomy" id="1423758"/>
    <lineage>
        <taxon>Bacteria</taxon>
        <taxon>Bacillati</taxon>
        <taxon>Bacillota</taxon>
        <taxon>Bacilli</taxon>
        <taxon>Lactobacillales</taxon>
        <taxon>Lactobacillaceae</taxon>
        <taxon>Lactobacillus</taxon>
    </lineage>
</organism>
<gene>
    <name evidence="1" type="ORF">BN55_08485</name>
</gene>
<dbReference type="AlphaFoldDB" id="I7JVE7"/>
<sequence length="69" mass="8054">MRKIKGFLLWESMIGLFIVCLGITLLSLTVGQGKEVERKMEKKVDEKMAYYIMRKTGESEVLIHDQVYK</sequence>
<name>I7JVE7_9LACO</name>
<dbReference type="EMBL" id="CAKE01000035">
    <property type="protein sequence ID" value="CCI82706.1"/>
    <property type="molecule type" value="Genomic_DNA"/>
</dbReference>